<keyword evidence="3 7" id="KW-0808">Transferase</keyword>
<evidence type="ECO:0000256" key="2">
    <source>
        <dbReference type="ARBA" id="ARBA00007937"/>
    </source>
</evidence>
<dbReference type="InterPro" id="IPR002123">
    <property type="entry name" value="Plipid/glycerol_acylTrfase"/>
</dbReference>
<dbReference type="InterPro" id="IPR041728">
    <property type="entry name" value="GPAT/DHAPAT_LPLAT"/>
</dbReference>
<dbReference type="CDD" id="cd07993">
    <property type="entry name" value="LPLAT_DHAPAT-like"/>
    <property type="match status" value="1"/>
</dbReference>
<feature type="domain" description="Phospholipid/glycerol acyltransferase" evidence="6">
    <location>
        <begin position="241"/>
        <end position="368"/>
    </location>
</feature>
<dbReference type="InterPro" id="IPR022284">
    <property type="entry name" value="GPAT/DHAPAT"/>
</dbReference>
<reference evidence="7" key="1">
    <citation type="journal article" date="2022" name="Data Brief">
        <title>Draft genome sequence data of Gordonia hongkongensis strain EUFUS-Z928 isolated from the octocoral Eunicea fusca.</title>
        <authorList>
            <person name="Sanchez-Suarez J."/>
            <person name="Diaz L."/>
            <person name="Melo-Bolivar J."/>
            <person name="Villamil L."/>
        </authorList>
    </citation>
    <scope>NUCLEOTIDE SEQUENCE</scope>
    <source>
        <strain evidence="7">EUFUS-Z928</strain>
    </source>
</reference>
<protein>
    <submittedName>
        <fullName evidence="7">Glycerol-3-phosphate 1-O-acyltransferase</fullName>
        <ecNumber evidence="7">2.3.1.15</ecNumber>
    </submittedName>
</protein>
<evidence type="ECO:0000256" key="4">
    <source>
        <dbReference type="ARBA" id="ARBA00023136"/>
    </source>
</evidence>
<dbReference type="InterPro" id="IPR045520">
    <property type="entry name" value="GPAT/DHAPAT_C"/>
</dbReference>
<evidence type="ECO:0000256" key="3">
    <source>
        <dbReference type="ARBA" id="ARBA00022679"/>
    </source>
</evidence>
<reference evidence="7" key="2">
    <citation type="submission" date="2022-01" db="EMBL/GenBank/DDBJ databases">
        <authorList>
            <person name="Sanchez-Suarez J."/>
            <person name="Villamil L."/>
            <person name="Diaz L.E."/>
        </authorList>
    </citation>
    <scope>NUCLEOTIDE SEQUENCE</scope>
    <source>
        <strain evidence="7">EUFUS-Z928</strain>
    </source>
</reference>
<dbReference type="Proteomes" id="UP001152308">
    <property type="component" value="Unassembled WGS sequence"/>
</dbReference>
<name>A0ABT6BNZ0_9ACTN</name>
<evidence type="ECO:0000256" key="1">
    <source>
        <dbReference type="ARBA" id="ARBA00004184"/>
    </source>
</evidence>
<dbReference type="EMBL" id="JAKJLQ010000001">
    <property type="protein sequence ID" value="MDF6099577.1"/>
    <property type="molecule type" value="Genomic_DNA"/>
</dbReference>
<keyword evidence="4" id="KW-0472">Membrane</keyword>
<keyword evidence="5 7" id="KW-0012">Acyltransferase</keyword>
<dbReference type="SUPFAM" id="SSF69593">
    <property type="entry name" value="Glycerol-3-phosphate (1)-acyltransferase"/>
    <property type="match status" value="1"/>
</dbReference>
<accession>A0ABT6BNZ0</accession>
<dbReference type="RefSeq" id="WP_137810259.1">
    <property type="nucleotide sequence ID" value="NZ_CP095552.1"/>
</dbReference>
<keyword evidence="8" id="KW-1185">Reference proteome</keyword>
<dbReference type="PANTHER" id="PTHR12563">
    <property type="entry name" value="GLYCEROL-3-PHOSPHATE ACYLTRANSFERASE"/>
    <property type="match status" value="1"/>
</dbReference>
<dbReference type="Pfam" id="PF19277">
    <property type="entry name" value="GPAT_C"/>
    <property type="match status" value="1"/>
</dbReference>
<evidence type="ECO:0000256" key="5">
    <source>
        <dbReference type="ARBA" id="ARBA00023315"/>
    </source>
</evidence>
<dbReference type="PANTHER" id="PTHR12563:SF17">
    <property type="entry name" value="DIHYDROXYACETONE PHOSPHATE ACYLTRANSFERASE"/>
    <property type="match status" value="1"/>
</dbReference>
<evidence type="ECO:0000313" key="7">
    <source>
        <dbReference type="EMBL" id="MDF6099577.1"/>
    </source>
</evidence>
<sequence length="781" mass="86192">MQVTDPVVVLTKARTSCEMRAVREWTAANYPDATISRSAEIDFDGMAPETLLVPVRAVWLPAVRQGERRVTLGDVLVLSNPRRPLGAVQPLIRKRRPDSLRVVAGAPATIEELRTRYAHHQAQGEPFAQFVLFQASVSAERAERQIVGDRYKVPRLVAEQISSSSRFQTSAAKLAAELGRPTDAVVAEATDKLSTFVATQSRLMDDVFSATFNRLHERAWNVTVDVENLNTLRTLNKSTGLIFLPSHRSYVDPLVLAKVLRNNDFPPNLVLGGNNLSFWPVGPVARRAGMIFIRRKFGADPVYKFAMRSYLAYIVEKRFNLEWYIEGGRSRTGKLRKPKLGLLTYVVDAVGQLDEADVTIVPTSIVYDQLQEIGAMAAEDAGGTKKPEGVGWLLRYAKAQRAYLGEARVRFGTPISLRTALADAGEGRARLEKVAFRVMDEINSATPISATSLAGFALLGAHDRAYTLAEIEAILAPLLDYIRRRELPGPDPALCRGVGLTQTLRVLAGNGVVSCFDGGSEPVWSIVPDNHAVAAYYRNGALHHFVDRAIVEVAMIAVADGDVRADDIPPDEHPVGYDETADGPLADEGLLAASQREALRIRDLLKFEFFFPAKTEFLHRLGLELDLLAPGWRAVTPTQEWTYEVLHGHTGGLLARRTLQPFFDAQLVFATKLVELGTASRDKEDLIVECLGLGRQLSLQGVVRSKDSVSKDLYDGCYQLADNRHLIHGEEVADLATARRDWLDEVESMRERLARIASIEDLQRAVGGADTMDTVWSEGTP</sequence>
<dbReference type="NCBIfam" id="NF002886">
    <property type="entry name" value="PRK03355.1"/>
    <property type="match status" value="1"/>
</dbReference>
<comment type="subcellular location">
    <subcellularLocation>
        <location evidence="1">Endomembrane system</location>
        <topology evidence="1">Peripheral membrane protein</topology>
    </subcellularLocation>
</comment>
<gene>
    <name evidence="7" type="ORF">L2299_00755</name>
</gene>
<dbReference type="EC" id="2.3.1.15" evidence="7"/>
<organism evidence="7 8">
    <name type="scientific">Gordonia hongkongensis</name>
    <dbReference type="NCBI Taxonomy" id="1701090"/>
    <lineage>
        <taxon>Bacteria</taxon>
        <taxon>Bacillati</taxon>
        <taxon>Actinomycetota</taxon>
        <taxon>Actinomycetes</taxon>
        <taxon>Mycobacteriales</taxon>
        <taxon>Gordoniaceae</taxon>
        <taxon>Gordonia</taxon>
    </lineage>
</organism>
<evidence type="ECO:0000259" key="6">
    <source>
        <dbReference type="SMART" id="SM00563"/>
    </source>
</evidence>
<proteinExistence type="inferred from homology"/>
<comment type="similarity">
    <text evidence="2">Belongs to the GPAT/DAPAT family.</text>
</comment>
<dbReference type="SMART" id="SM00563">
    <property type="entry name" value="PlsC"/>
    <property type="match status" value="1"/>
</dbReference>
<evidence type="ECO:0000313" key="8">
    <source>
        <dbReference type="Proteomes" id="UP001152308"/>
    </source>
</evidence>
<comment type="caution">
    <text evidence="7">The sequence shown here is derived from an EMBL/GenBank/DDBJ whole genome shotgun (WGS) entry which is preliminary data.</text>
</comment>
<dbReference type="Pfam" id="PF01553">
    <property type="entry name" value="Acyltransferase"/>
    <property type="match status" value="1"/>
</dbReference>
<dbReference type="PIRSF" id="PIRSF000437">
    <property type="entry name" value="GPAT_DHAPAT"/>
    <property type="match status" value="1"/>
</dbReference>
<dbReference type="GO" id="GO:0004366">
    <property type="term" value="F:glycerol-3-phosphate O-acyltransferase activity"/>
    <property type="evidence" value="ECO:0007669"/>
    <property type="project" value="UniProtKB-EC"/>
</dbReference>